<dbReference type="Pfam" id="PF24654">
    <property type="entry name" value="CEP76_N"/>
    <property type="match status" value="1"/>
</dbReference>
<evidence type="ECO:0000256" key="5">
    <source>
        <dbReference type="ARBA" id="ARBA00023212"/>
    </source>
</evidence>
<dbReference type="InterPro" id="IPR052299">
    <property type="entry name" value="CEP76"/>
</dbReference>
<evidence type="ECO:0000256" key="6">
    <source>
        <dbReference type="ARBA" id="ARBA00024729"/>
    </source>
</evidence>
<comment type="subcellular location">
    <subcellularLocation>
        <location evidence="1">Cytoplasm</location>
        <location evidence="1">Cytoskeleton</location>
        <location evidence="1">Microtubule organizing center</location>
        <location evidence="1">Centrosome</location>
        <location evidence="1">Centriole</location>
    </subcellularLocation>
</comment>
<dbReference type="Pfam" id="PF15627">
    <property type="entry name" value="CEP76-C2"/>
    <property type="match status" value="1"/>
</dbReference>
<feature type="domain" description="Centrosomal protein of 76 kDa C-terminal" evidence="8">
    <location>
        <begin position="565"/>
        <end position="702"/>
    </location>
</feature>
<evidence type="ECO:0000259" key="8">
    <source>
        <dbReference type="Pfam" id="PF24652"/>
    </source>
</evidence>
<gene>
    <name evidence="11" type="ORF">GSTENG00024908001</name>
</gene>
<dbReference type="SUPFAM" id="SSF54001">
    <property type="entry name" value="Cysteine proteinases"/>
    <property type="match status" value="1"/>
</dbReference>
<evidence type="ECO:0000259" key="7">
    <source>
        <dbReference type="Pfam" id="PF15627"/>
    </source>
</evidence>
<evidence type="ECO:0000259" key="10">
    <source>
        <dbReference type="Pfam" id="PF24656"/>
    </source>
</evidence>
<dbReference type="HOGENOM" id="CLU_1880273_0_0_1"/>
<reference evidence="11" key="1">
    <citation type="journal article" date="2004" name="Nature">
        <title>Genome duplication in the teleost fish Tetraodon nigroviridis reveals the early vertebrate proto-karyotype.</title>
        <authorList>
            <person name="Jaillon O."/>
            <person name="Aury J.-M."/>
            <person name="Brunet F."/>
            <person name="Petit J.-L."/>
            <person name="Stange-Thomann N."/>
            <person name="Mauceli E."/>
            <person name="Bouneau L."/>
            <person name="Fischer C."/>
            <person name="Ozouf-Costaz C."/>
            <person name="Bernot A."/>
            <person name="Nicaud S."/>
            <person name="Jaffe D."/>
            <person name="Fisher S."/>
            <person name="Lutfalla G."/>
            <person name="Dossat C."/>
            <person name="Segurens B."/>
            <person name="Dasilva C."/>
            <person name="Salanoubat M."/>
            <person name="Levy M."/>
            <person name="Boudet N."/>
            <person name="Castellano S."/>
            <person name="Anthouard V."/>
            <person name="Jubin C."/>
            <person name="Castelli V."/>
            <person name="Katinka M."/>
            <person name="Vacherie B."/>
            <person name="Biemont C."/>
            <person name="Skalli Z."/>
            <person name="Cattolico L."/>
            <person name="Poulain J."/>
            <person name="De Berardinis V."/>
            <person name="Cruaud C."/>
            <person name="Duprat S."/>
            <person name="Brottier P."/>
            <person name="Coutanceau J.-P."/>
            <person name="Gouzy J."/>
            <person name="Parra G."/>
            <person name="Lardier G."/>
            <person name="Chapple C."/>
            <person name="McKernan K.J."/>
            <person name="McEwan P."/>
            <person name="Bosak S."/>
            <person name="Kellis M."/>
            <person name="Volff J.-N."/>
            <person name="Guigo R."/>
            <person name="Zody M.C."/>
            <person name="Mesirov J."/>
            <person name="Lindblad-Toh K."/>
            <person name="Birren B."/>
            <person name="Nusbaum C."/>
            <person name="Kahn D."/>
            <person name="Robinson-Rechavi M."/>
            <person name="Laudet V."/>
            <person name="Schachter V."/>
            <person name="Quetier F."/>
            <person name="Saurin W."/>
            <person name="Scarpelli C."/>
            <person name="Wincker P."/>
            <person name="Lander E.S."/>
            <person name="Weissenbach J."/>
            <person name="Roest Crollius H."/>
        </authorList>
    </citation>
    <scope>NUCLEOTIDE SEQUENCE [LARGE SCALE GENOMIC DNA]</scope>
</reference>
<dbReference type="PANTHER" id="PTHR46436">
    <property type="entry name" value="CENTROSOMAL PROTEIN OF 76 KDA"/>
    <property type="match status" value="1"/>
</dbReference>
<evidence type="ECO:0000256" key="4">
    <source>
        <dbReference type="ARBA" id="ARBA00022490"/>
    </source>
</evidence>
<protein>
    <recommendedName>
        <fullName evidence="3">Centrosomal protein of 76 kDa</fullName>
    </recommendedName>
</protein>
<organism evidence="11">
    <name type="scientific">Tetraodon nigroviridis</name>
    <name type="common">Spotted green pufferfish</name>
    <name type="synonym">Chelonodon nigroviridis</name>
    <dbReference type="NCBI Taxonomy" id="99883"/>
    <lineage>
        <taxon>Eukaryota</taxon>
        <taxon>Metazoa</taxon>
        <taxon>Chordata</taxon>
        <taxon>Craniata</taxon>
        <taxon>Vertebrata</taxon>
        <taxon>Euteleostomi</taxon>
        <taxon>Actinopterygii</taxon>
        <taxon>Neopterygii</taxon>
        <taxon>Teleostei</taxon>
        <taxon>Neoteleostei</taxon>
        <taxon>Acanthomorphata</taxon>
        <taxon>Eupercaria</taxon>
        <taxon>Tetraodontiformes</taxon>
        <taxon>Tetradontoidea</taxon>
        <taxon>Tetraodontidae</taxon>
        <taxon>Tetraodon</taxon>
    </lineage>
</organism>
<evidence type="ECO:0000256" key="1">
    <source>
        <dbReference type="ARBA" id="ARBA00004114"/>
    </source>
</evidence>
<dbReference type="InterPro" id="IPR056290">
    <property type="entry name" value="CEPT76/DRC7_peptidase-like_dom"/>
</dbReference>
<sequence length="705" mass="78740">MSLPPEKVSELKQIINNHIFKTDIQGRIREVLAETVRGDRDPAQAPPSTVDFLNALQKRGIIDDVMKDLHFSQVGRQFKLFISSARVDASRRYLYLHVLGGKAFLEHLQEPEPLPGQVCSTFTLYLHFRNQRFRSKPVPCACEPDLKEGFVLNIHRDCSGKCKVALTVSQNYLLFIHVFFFTFCYSEGGQMADATSMLAMCDPVHLVLIRTDTSSEKTLVSSYFLDWRTVLTSPSGKTCFAVELLGVGSECKVPAGILTVSLELYPPLPEPLSADVISTQQALERQRKAEKERLFLVYAKQWWREFLDIRPSHQSKMVKIFAQVSNHRCGAGADGKRTVRPPACTGAASLPQSLYPQDENGVNRPVCSYVRVLQAGRLLESPRHAARFVSLLAYQKAPVVGGGSKQEQWCTLLAFLCRQKGDCEDHATLLCSLLLGFGLDAYVCVGTNAKGVPHAWVLTRGCDGTITFWESLTAQRYLHRAIDPEAPPLAPQPKPSSPYRTVGCVFNHRTFLANCQPSDAVNVCIFDFQNPSRWKAMSEEALKSVCAPGATSSLPPVPPLSAPSLDPAAVSNQLELEIRFLVSEHRKDLNLTTVWDDHLSYLLSSALWAYELERCTSVSCGNEEFQDAVRTAVPDGHTFKGYPTQVLHLNARRAFASCLRYPICEEIVRCRGDSVRLALRVRVFVYPENACAVWLMFACKYRSVL</sequence>
<accession>Q4S2W0</accession>
<dbReference type="GO" id="GO:0005814">
    <property type="term" value="C:centriole"/>
    <property type="evidence" value="ECO:0007669"/>
    <property type="project" value="UniProtKB-SubCell"/>
</dbReference>
<proteinExistence type="inferred from homology"/>
<feature type="domain" description="CEP76/DRC7 peptidase-like" evidence="10">
    <location>
        <begin position="407"/>
        <end position="537"/>
    </location>
</feature>
<comment type="similarity">
    <text evidence="2">Belongs to the CEP76 family.</text>
</comment>
<dbReference type="InterPro" id="IPR038765">
    <property type="entry name" value="Papain-like_cys_pep_sf"/>
</dbReference>
<evidence type="ECO:0000313" key="11">
    <source>
        <dbReference type="EMBL" id="CAG05022.1"/>
    </source>
</evidence>
<feature type="domain" description="CEP76 N-terminal" evidence="9">
    <location>
        <begin position="10"/>
        <end position="69"/>
    </location>
</feature>
<name>Q4S2W0_TETNG</name>
<dbReference type="EMBL" id="CAAE01014759">
    <property type="protein sequence ID" value="CAG05022.1"/>
    <property type="molecule type" value="Genomic_DNA"/>
</dbReference>
<dbReference type="Pfam" id="PF24656">
    <property type="entry name" value="CEPT76_peptidase"/>
    <property type="match status" value="1"/>
</dbReference>
<evidence type="ECO:0000256" key="2">
    <source>
        <dbReference type="ARBA" id="ARBA00005400"/>
    </source>
</evidence>
<keyword evidence="4" id="KW-0963">Cytoplasm</keyword>
<dbReference type="InterPro" id="IPR056288">
    <property type="entry name" value="CEP76_C"/>
</dbReference>
<dbReference type="Gene3D" id="3.10.620.30">
    <property type="match status" value="1"/>
</dbReference>
<dbReference type="PANTHER" id="PTHR46436:SF1">
    <property type="entry name" value="CENTROSOMAL PROTEIN OF 76 KDA"/>
    <property type="match status" value="1"/>
</dbReference>
<feature type="domain" description="CEP76 C2" evidence="7">
    <location>
        <begin position="87"/>
        <end position="268"/>
    </location>
</feature>
<dbReference type="GO" id="GO:0046599">
    <property type="term" value="P:regulation of centriole replication"/>
    <property type="evidence" value="ECO:0007669"/>
    <property type="project" value="TreeGrafter"/>
</dbReference>
<dbReference type="InterPro" id="IPR056289">
    <property type="entry name" value="CEP76_N"/>
</dbReference>
<dbReference type="InterPro" id="IPR028926">
    <property type="entry name" value="CEP76-C2"/>
</dbReference>
<comment type="function">
    <text evidence="6">Centrosomal protein involved in regulation of centriole duplication. Required to limit centriole duplication to once per cell cycle by preventing centriole reduplication.</text>
</comment>
<keyword evidence="5" id="KW-0206">Cytoskeleton</keyword>
<evidence type="ECO:0000256" key="3">
    <source>
        <dbReference type="ARBA" id="ARBA00015706"/>
    </source>
</evidence>
<dbReference type="AlphaFoldDB" id="Q4S2W0"/>
<reference evidence="11" key="2">
    <citation type="submission" date="2004-02" db="EMBL/GenBank/DDBJ databases">
        <authorList>
            <consortium name="Genoscope"/>
            <consortium name="Whitehead Institute Centre for Genome Research"/>
        </authorList>
    </citation>
    <scope>NUCLEOTIDE SEQUENCE</scope>
</reference>
<evidence type="ECO:0000259" key="9">
    <source>
        <dbReference type="Pfam" id="PF24654"/>
    </source>
</evidence>
<comment type="caution">
    <text evidence="11">The sequence shown here is derived from an EMBL/GenBank/DDBJ whole genome shotgun (WGS) entry which is preliminary data.</text>
</comment>
<dbReference type="OrthoDB" id="5527234at2759"/>
<dbReference type="Pfam" id="PF24652">
    <property type="entry name" value="CEP76_C"/>
    <property type="match status" value="1"/>
</dbReference>
<feature type="non-terminal residue" evidence="11">
    <location>
        <position position="1"/>
    </location>
</feature>
<dbReference type="KEGG" id="tng:GSTEN00024908G001"/>